<dbReference type="Proteomes" id="UP000095544">
    <property type="component" value="Unassembled WGS sequence"/>
</dbReference>
<evidence type="ECO:0000256" key="4">
    <source>
        <dbReference type="ARBA" id="ARBA00023139"/>
    </source>
</evidence>
<dbReference type="EMBL" id="CYZU01000021">
    <property type="protein sequence ID" value="CUO50757.1"/>
    <property type="molecule type" value="Genomic_DNA"/>
</dbReference>
<feature type="chain" id="PRO_5038422730" evidence="7">
    <location>
        <begin position="21"/>
        <end position="443"/>
    </location>
</feature>
<sequence length="443" mass="49579">MKKKLMKVAGMLLAVSLITAGCGSSAGSSSDEGKESSGNKKAESVTLTVEASQEIVNNIPYAFSEENIAAFEEQYPEIKVELVLNPDAQNTSIIQTKLASGQPSDLVCYNKVSAENELEVAKNCVDLSDEPFVENLADKEILTAPDGKIYGFAFAVKTGGMGVVYNKDLFEEKGVQIPKTYEEFLAACENLKAQGITPFYGPFKDVWTFQMWTTSTWGYYAAKSEPDLWDRLNANEIGWDEVPAFRESLEKAYDLYKDGYMQSTVLSDDYNSIPAAMSSGDYAMTVGSNTTVRDLLNAYPDIQFDMFPYPVYEGEDEYLTISQLDAEFFIPKDAKHIEEAKKFLNFMAQPEQCDTAQKAASFVPNVKGAKEPEFDEFEGRLYEEYNKTGKTVLEMNAYMKVDLNDLWVYFQDMFAGAKTPEEVLSSWDATFEELMKSKGIENF</sequence>
<reference evidence="8 9" key="1">
    <citation type="submission" date="2015-09" db="EMBL/GenBank/DDBJ databases">
        <authorList>
            <consortium name="Pathogen Informatics"/>
        </authorList>
    </citation>
    <scope>NUCLEOTIDE SEQUENCE [LARGE SCALE GENOMIC DNA]</scope>
    <source>
        <strain evidence="8 9">2789STDY5834876</strain>
    </source>
</reference>
<dbReference type="AlphaFoldDB" id="A0A174FMK9"/>
<dbReference type="PANTHER" id="PTHR43649">
    <property type="entry name" value="ARABINOSE-BINDING PROTEIN-RELATED"/>
    <property type="match status" value="1"/>
</dbReference>
<keyword evidence="4" id="KW-0564">Palmitate</keyword>
<evidence type="ECO:0000313" key="9">
    <source>
        <dbReference type="Proteomes" id="UP000095544"/>
    </source>
</evidence>
<evidence type="ECO:0000256" key="6">
    <source>
        <dbReference type="SAM" id="MobiDB-lite"/>
    </source>
</evidence>
<name>A0A174FMK9_9FIRM</name>
<dbReference type="InterPro" id="IPR050490">
    <property type="entry name" value="Bact_solute-bd_prot1"/>
</dbReference>
<keyword evidence="2 7" id="KW-0732">Signal</keyword>
<accession>A0A174FMK9</accession>
<organism evidence="8 9">
    <name type="scientific">Faecalicatena contorta</name>
    <dbReference type="NCBI Taxonomy" id="39482"/>
    <lineage>
        <taxon>Bacteria</taxon>
        <taxon>Bacillati</taxon>
        <taxon>Bacillota</taxon>
        <taxon>Clostridia</taxon>
        <taxon>Lachnospirales</taxon>
        <taxon>Lachnospiraceae</taxon>
        <taxon>Faecalicatena</taxon>
    </lineage>
</organism>
<dbReference type="RefSeq" id="WP_055153294.1">
    <property type="nucleotide sequence ID" value="NZ_CYZU01000021.1"/>
</dbReference>
<keyword evidence="3" id="KW-0472">Membrane</keyword>
<dbReference type="STRING" id="39482.ERS852491_02418"/>
<dbReference type="InterPro" id="IPR006059">
    <property type="entry name" value="SBP"/>
</dbReference>
<gene>
    <name evidence="8" type="ORF">ERS852491_02418</name>
</gene>
<feature type="region of interest" description="Disordered" evidence="6">
    <location>
        <begin position="24"/>
        <end position="45"/>
    </location>
</feature>
<dbReference type="Gene3D" id="3.40.190.10">
    <property type="entry name" value="Periplasmic binding protein-like II"/>
    <property type="match status" value="2"/>
</dbReference>
<dbReference type="OrthoDB" id="2060074at2"/>
<feature type="signal peptide" evidence="7">
    <location>
        <begin position="1"/>
        <end position="20"/>
    </location>
</feature>
<evidence type="ECO:0000256" key="5">
    <source>
        <dbReference type="ARBA" id="ARBA00023288"/>
    </source>
</evidence>
<dbReference type="Pfam" id="PF01547">
    <property type="entry name" value="SBP_bac_1"/>
    <property type="match status" value="1"/>
</dbReference>
<evidence type="ECO:0000256" key="1">
    <source>
        <dbReference type="ARBA" id="ARBA00022475"/>
    </source>
</evidence>
<keyword evidence="5" id="KW-0449">Lipoprotein</keyword>
<evidence type="ECO:0000256" key="2">
    <source>
        <dbReference type="ARBA" id="ARBA00022729"/>
    </source>
</evidence>
<evidence type="ECO:0000256" key="3">
    <source>
        <dbReference type="ARBA" id="ARBA00023136"/>
    </source>
</evidence>
<evidence type="ECO:0000313" key="8">
    <source>
        <dbReference type="EMBL" id="CUO50757.1"/>
    </source>
</evidence>
<keyword evidence="1" id="KW-1003">Cell membrane</keyword>
<dbReference type="PANTHER" id="PTHR43649:SF33">
    <property type="entry name" value="POLYGALACTURONAN_RHAMNOGALACTURONAN-BINDING PROTEIN YTCQ"/>
    <property type="match status" value="1"/>
</dbReference>
<dbReference type="SUPFAM" id="SSF53850">
    <property type="entry name" value="Periplasmic binding protein-like II"/>
    <property type="match status" value="1"/>
</dbReference>
<protein>
    <submittedName>
        <fullName evidence="8">Maltose-binding periplasmic proteins/domains</fullName>
    </submittedName>
</protein>
<dbReference type="PROSITE" id="PS51257">
    <property type="entry name" value="PROKAR_LIPOPROTEIN"/>
    <property type="match status" value="1"/>
</dbReference>
<evidence type="ECO:0000256" key="7">
    <source>
        <dbReference type="SAM" id="SignalP"/>
    </source>
</evidence>
<proteinExistence type="predicted"/>
<feature type="compositionally biased region" description="Basic and acidic residues" evidence="6">
    <location>
        <begin position="31"/>
        <end position="43"/>
    </location>
</feature>